<sequence>MQAGRDGAAGVPGDEGADPFAGGDRVPGVHPRPDRLVRGAQPVGMVDADHADSGDRAGEHDGAGAGGEHGFPWRTGEVDATVTGQPAFRRWVEPAHHPRRAGQWPAVAGVRAGGRFRRGLGAAVRGATGDGDSRGGDGHARGGGDGDPDRPASGGWLRADQAGPSRRTRW</sequence>
<dbReference type="EMBL" id="BOMB01000001">
    <property type="protein sequence ID" value="GID09127.1"/>
    <property type="molecule type" value="Genomic_DNA"/>
</dbReference>
<feature type="compositionally biased region" description="Basic and acidic residues" evidence="1">
    <location>
        <begin position="131"/>
        <end position="150"/>
    </location>
</feature>
<organism evidence="2 3">
    <name type="scientific">Actinocatenispora rupis</name>
    <dbReference type="NCBI Taxonomy" id="519421"/>
    <lineage>
        <taxon>Bacteria</taxon>
        <taxon>Bacillati</taxon>
        <taxon>Actinomycetota</taxon>
        <taxon>Actinomycetes</taxon>
        <taxon>Micromonosporales</taxon>
        <taxon>Micromonosporaceae</taxon>
        <taxon>Actinocatenispora</taxon>
    </lineage>
</organism>
<dbReference type="AlphaFoldDB" id="A0A8J3NA39"/>
<reference evidence="2" key="1">
    <citation type="submission" date="2021-01" db="EMBL/GenBank/DDBJ databases">
        <title>Whole genome shotgun sequence of Actinocatenispora rupis NBRC 107355.</title>
        <authorList>
            <person name="Komaki H."/>
            <person name="Tamura T."/>
        </authorList>
    </citation>
    <scope>NUCLEOTIDE SEQUENCE</scope>
    <source>
        <strain evidence="2">NBRC 107355</strain>
    </source>
</reference>
<feature type="region of interest" description="Disordered" evidence="1">
    <location>
        <begin position="1"/>
        <end position="76"/>
    </location>
</feature>
<evidence type="ECO:0000313" key="3">
    <source>
        <dbReference type="Proteomes" id="UP000612808"/>
    </source>
</evidence>
<dbReference type="Proteomes" id="UP000612808">
    <property type="component" value="Unassembled WGS sequence"/>
</dbReference>
<name>A0A8J3NA39_9ACTN</name>
<accession>A0A8J3NA39</accession>
<evidence type="ECO:0000256" key="1">
    <source>
        <dbReference type="SAM" id="MobiDB-lite"/>
    </source>
</evidence>
<protein>
    <submittedName>
        <fullName evidence="2">Uncharacterized protein</fullName>
    </submittedName>
</protein>
<feature type="compositionally biased region" description="Basic and acidic residues" evidence="1">
    <location>
        <begin position="47"/>
        <end position="62"/>
    </location>
</feature>
<comment type="caution">
    <text evidence="2">The sequence shown here is derived from an EMBL/GenBank/DDBJ whole genome shotgun (WGS) entry which is preliminary data.</text>
</comment>
<gene>
    <name evidence="2" type="ORF">Aru02nite_00160</name>
</gene>
<keyword evidence="3" id="KW-1185">Reference proteome</keyword>
<feature type="region of interest" description="Disordered" evidence="1">
    <location>
        <begin position="121"/>
        <end position="170"/>
    </location>
</feature>
<proteinExistence type="predicted"/>
<evidence type="ECO:0000313" key="2">
    <source>
        <dbReference type="EMBL" id="GID09127.1"/>
    </source>
</evidence>